<protein>
    <submittedName>
        <fullName evidence="4">XRE family transcriptional regulator</fullName>
    </submittedName>
</protein>
<evidence type="ECO:0000256" key="1">
    <source>
        <dbReference type="ARBA" id="ARBA00023125"/>
    </source>
</evidence>
<dbReference type="InterPro" id="IPR013096">
    <property type="entry name" value="Cupin_2"/>
</dbReference>
<dbReference type="SMART" id="SM00530">
    <property type="entry name" value="HTH_XRE"/>
    <property type="match status" value="1"/>
</dbReference>
<dbReference type="EMBL" id="JALGBI010000001">
    <property type="protein sequence ID" value="MCJ0764025.1"/>
    <property type="molecule type" value="Genomic_DNA"/>
</dbReference>
<dbReference type="Gene3D" id="2.60.120.10">
    <property type="entry name" value="Jelly Rolls"/>
    <property type="match status" value="1"/>
</dbReference>
<dbReference type="AlphaFoldDB" id="A0A9X1VW27"/>
<dbReference type="GO" id="GO:0003700">
    <property type="term" value="F:DNA-binding transcription factor activity"/>
    <property type="evidence" value="ECO:0007669"/>
    <property type="project" value="TreeGrafter"/>
</dbReference>
<organism evidence="4 5">
    <name type="scientific">Variovorax terrae</name>
    <dbReference type="NCBI Taxonomy" id="2923278"/>
    <lineage>
        <taxon>Bacteria</taxon>
        <taxon>Pseudomonadati</taxon>
        <taxon>Pseudomonadota</taxon>
        <taxon>Betaproteobacteria</taxon>
        <taxon>Burkholderiales</taxon>
        <taxon>Comamonadaceae</taxon>
        <taxon>Variovorax</taxon>
    </lineage>
</organism>
<evidence type="ECO:0000313" key="4">
    <source>
        <dbReference type="EMBL" id="MCJ0764025.1"/>
    </source>
</evidence>
<dbReference type="PANTHER" id="PTHR46797:SF2">
    <property type="entry name" value="TRANSCRIPTIONAL REGULATOR"/>
    <property type="match status" value="1"/>
</dbReference>
<dbReference type="InterPro" id="IPR014710">
    <property type="entry name" value="RmlC-like_jellyroll"/>
</dbReference>
<dbReference type="Pfam" id="PF01381">
    <property type="entry name" value="HTH_3"/>
    <property type="match status" value="1"/>
</dbReference>
<evidence type="ECO:0000259" key="3">
    <source>
        <dbReference type="PROSITE" id="PS50943"/>
    </source>
</evidence>
<dbReference type="InterPro" id="IPR050807">
    <property type="entry name" value="TransReg_Diox_bact_type"/>
</dbReference>
<comment type="caution">
    <text evidence="4">The sequence shown here is derived from an EMBL/GenBank/DDBJ whole genome shotgun (WGS) entry which is preliminary data.</text>
</comment>
<dbReference type="SUPFAM" id="SSF47413">
    <property type="entry name" value="lambda repressor-like DNA-binding domains"/>
    <property type="match status" value="1"/>
</dbReference>
<dbReference type="InterPro" id="IPR010982">
    <property type="entry name" value="Lambda_DNA-bd_dom_sf"/>
</dbReference>
<evidence type="ECO:0000313" key="5">
    <source>
        <dbReference type="Proteomes" id="UP001139447"/>
    </source>
</evidence>
<dbReference type="PROSITE" id="PS50943">
    <property type="entry name" value="HTH_CROC1"/>
    <property type="match status" value="1"/>
</dbReference>
<accession>A0A9X1VW27</accession>
<gene>
    <name evidence="4" type="ORF">MMF98_12485</name>
</gene>
<proteinExistence type="predicted"/>
<dbReference type="GO" id="GO:0005829">
    <property type="term" value="C:cytosol"/>
    <property type="evidence" value="ECO:0007669"/>
    <property type="project" value="TreeGrafter"/>
</dbReference>
<dbReference type="Proteomes" id="UP001139447">
    <property type="component" value="Unassembled WGS sequence"/>
</dbReference>
<feature type="domain" description="HTH cro/C1-type" evidence="3">
    <location>
        <begin position="28"/>
        <end position="82"/>
    </location>
</feature>
<dbReference type="SUPFAM" id="SSF51182">
    <property type="entry name" value="RmlC-like cupins"/>
    <property type="match status" value="1"/>
</dbReference>
<dbReference type="CDD" id="cd02209">
    <property type="entry name" value="cupin_XRE_C"/>
    <property type="match status" value="1"/>
</dbReference>
<dbReference type="GO" id="GO:0003677">
    <property type="term" value="F:DNA binding"/>
    <property type="evidence" value="ECO:0007669"/>
    <property type="project" value="UniProtKB-KW"/>
</dbReference>
<dbReference type="RefSeq" id="WP_243306595.1">
    <property type="nucleotide sequence ID" value="NZ_JALGBI010000001.1"/>
</dbReference>
<dbReference type="Pfam" id="PF07883">
    <property type="entry name" value="Cupin_2"/>
    <property type="match status" value="1"/>
</dbReference>
<evidence type="ECO:0000256" key="2">
    <source>
        <dbReference type="SAM" id="MobiDB-lite"/>
    </source>
</evidence>
<reference evidence="4" key="1">
    <citation type="submission" date="2022-03" db="EMBL/GenBank/DDBJ databases">
        <authorList>
            <person name="Woo C.Y."/>
        </authorList>
    </citation>
    <scope>NUCLEOTIDE SEQUENCE</scope>
    <source>
        <strain evidence="4">CYS-02</strain>
    </source>
</reference>
<name>A0A9X1VW27_9BURK</name>
<dbReference type="InterPro" id="IPR001387">
    <property type="entry name" value="Cro/C1-type_HTH"/>
</dbReference>
<dbReference type="Gene3D" id="1.10.260.40">
    <property type="entry name" value="lambda repressor-like DNA-binding domains"/>
    <property type="match status" value="1"/>
</dbReference>
<dbReference type="CDD" id="cd00093">
    <property type="entry name" value="HTH_XRE"/>
    <property type="match status" value="1"/>
</dbReference>
<dbReference type="PANTHER" id="PTHR46797">
    <property type="entry name" value="HTH-TYPE TRANSCRIPTIONAL REGULATOR"/>
    <property type="match status" value="1"/>
</dbReference>
<keyword evidence="1" id="KW-0238">DNA-binding</keyword>
<sequence length="205" mass="22294">MLTTDPTASLPDEEAASSATLNQLGSRLRELRAEKGMTLAELSLRSQVSVGMLSHIERGQTSPSLKTLERLRLALEVPLARFFEVESARPKDDGIVMRAAHRRSLPFPKLGLTKELLSPSGHAGLELLMLVIEPGGGSGSEPWSRIGEKGGLVLQGSFELHVGDQIHMLNEGDSFQFDSSQPHFFRNIGKGQAQVLWVIKSDEAG</sequence>
<feature type="region of interest" description="Disordered" evidence="2">
    <location>
        <begin position="1"/>
        <end position="21"/>
    </location>
</feature>
<dbReference type="InterPro" id="IPR011051">
    <property type="entry name" value="RmlC_Cupin_sf"/>
</dbReference>
<keyword evidence="5" id="KW-1185">Reference proteome</keyword>